<evidence type="ECO:0000259" key="4">
    <source>
        <dbReference type="Pfam" id="PF04412"/>
    </source>
</evidence>
<reference evidence="5" key="1">
    <citation type="submission" date="2021-02" db="EMBL/GenBank/DDBJ databases">
        <authorList>
            <person name="Dougan E. K."/>
            <person name="Rhodes N."/>
            <person name="Thang M."/>
            <person name="Chan C."/>
        </authorList>
    </citation>
    <scope>NUCLEOTIDE SEQUENCE</scope>
</reference>
<evidence type="ECO:0000256" key="1">
    <source>
        <dbReference type="ARBA" id="ARBA00023004"/>
    </source>
</evidence>
<dbReference type="PANTHER" id="PTHR36577">
    <property type="entry name" value="DUF521 DOMAIN PROTEIN (AFU_ORTHOLOGUE AFUA_6G00490)"/>
    <property type="match status" value="1"/>
</dbReference>
<sequence>MSSVGLSFWGGVSPKTGDVIDRHHPLNGLSLKGKILALPSGRGSCTGSQVVLANAFQVILELLLNGNGPAAIVLREPDEIIALGAIVAEEMFDLRLPLVCVGDSGFARLLSAEPKYAHLVEGCVFLGEEHNEAILAKPASATGEPEAFCLQCNIMRSGPTDVGIIYRMAAVQGTKELISVKQSHIDGCTYVGPASLHFAEQLLSMEARVCIPTTLNAISVDRSNWRALGVPAELGRPAEALANVYLEMGAQPSFTCAPYLLETAPQLGDHIGWGESNAVVFANSILGARTEKYADFLDACVALTGRAPRAGCHLDSRRKPEVLLSLNPQVDPGSVDDAFYPTLGYLCGLKSPSSVPAITGLESLSPTRDDLKAFSAAFGTSSSAAMFHLVGITPEAPDLRRTTDEQLEVLELSIDDLLAAWHDLDADPDGLIDLVALGNPHFSLEEYRRMAELCQGRKKHPAVAVVVTSGPQVLAKARERGYLASLEAFGVQLVSDTCWCMLGEVVPAPTSVLPPASRALMTNSAKYAHYAPGLVGRKVRFGSLAACVDAACSRTVSAAKPAWLRPAGPDAAL</sequence>
<feature type="domain" description="Phosphomevalonate dehydratase large subunit-like" evidence="4">
    <location>
        <begin position="164"/>
        <end position="549"/>
    </location>
</feature>
<protein>
    <recommendedName>
        <fullName evidence="7">Aconitase X catalytic domain-containing protein</fullName>
    </recommendedName>
</protein>
<keyword evidence="2" id="KW-0456">Lyase</keyword>
<dbReference type="CDD" id="cd01356">
    <property type="entry name" value="AcnX_swivel"/>
    <property type="match status" value="1"/>
</dbReference>
<dbReference type="Proteomes" id="UP000649617">
    <property type="component" value="Unassembled WGS sequence"/>
</dbReference>
<dbReference type="Pfam" id="PF04412">
    <property type="entry name" value="AcnX"/>
    <property type="match status" value="1"/>
</dbReference>
<dbReference type="PANTHER" id="PTHR36577:SF3">
    <property type="entry name" value="DUF521 DOMAIN PROTEIN (AFU_ORTHOLOGUE AFUA_6G00490)"/>
    <property type="match status" value="1"/>
</dbReference>
<dbReference type="Gene3D" id="3.50.30.10">
    <property type="entry name" value="Phosphohistidine domain"/>
    <property type="match status" value="1"/>
</dbReference>
<evidence type="ECO:0000313" key="6">
    <source>
        <dbReference type="Proteomes" id="UP000649617"/>
    </source>
</evidence>
<dbReference type="InterPro" id="IPR002840">
    <property type="entry name" value="PMDh-S-like_dom"/>
</dbReference>
<evidence type="ECO:0008006" key="7">
    <source>
        <dbReference type="Google" id="ProtNLM"/>
    </source>
</evidence>
<dbReference type="SUPFAM" id="SSF52016">
    <property type="entry name" value="LeuD/IlvD-like"/>
    <property type="match status" value="1"/>
</dbReference>
<keyword evidence="6" id="KW-1185">Reference proteome</keyword>
<evidence type="ECO:0000256" key="2">
    <source>
        <dbReference type="ARBA" id="ARBA00023239"/>
    </source>
</evidence>
<dbReference type="GO" id="GO:0016829">
    <property type="term" value="F:lyase activity"/>
    <property type="evidence" value="ECO:0007669"/>
    <property type="project" value="UniProtKB-KW"/>
</dbReference>
<dbReference type="InterPro" id="IPR007506">
    <property type="entry name" value="PMDh-L-like_dom"/>
</dbReference>
<keyword evidence="1" id="KW-0408">Iron</keyword>
<evidence type="ECO:0000313" key="5">
    <source>
        <dbReference type="EMBL" id="CAE7341651.1"/>
    </source>
</evidence>
<organism evidence="5 6">
    <name type="scientific">Symbiodinium pilosum</name>
    <name type="common">Dinoflagellate</name>
    <dbReference type="NCBI Taxonomy" id="2952"/>
    <lineage>
        <taxon>Eukaryota</taxon>
        <taxon>Sar</taxon>
        <taxon>Alveolata</taxon>
        <taxon>Dinophyceae</taxon>
        <taxon>Suessiales</taxon>
        <taxon>Symbiodiniaceae</taxon>
        <taxon>Symbiodinium</taxon>
    </lineage>
</organism>
<gene>
    <name evidence="5" type="ORF">SPIL2461_LOCUS8059</name>
</gene>
<accession>A0A812P5Y9</accession>
<dbReference type="CDD" id="cd01355">
    <property type="entry name" value="AcnX"/>
    <property type="match status" value="1"/>
</dbReference>
<dbReference type="Pfam" id="PF01989">
    <property type="entry name" value="AcnX_swivel_put"/>
    <property type="match status" value="1"/>
</dbReference>
<evidence type="ECO:0000259" key="3">
    <source>
        <dbReference type="Pfam" id="PF01989"/>
    </source>
</evidence>
<dbReference type="EMBL" id="CAJNIZ010013003">
    <property type="protein sequence ID" value="CAE7341651.1"/>
    <property type="molecule type" value="Genomic_DNA"/>
</dbReference>
<proteinExistence type="predicted"/>
<dbReference type="AlphaFoldDB" id="A0A812P5Y9"/>
<dbReference type="InterPro" id="IPR012047">
    <property type="entry name" value="AcnX"/>
</dbReference>
<dbReference type="OrthoDB" id="2594507at2759"/>
<dbReference type="PIRSF" id="PIRSF036630">
    <property type="entry name" value="UCP036630"/>
    <property type="match status" value="1"/>
</dbReference>
<feature type="domain" description="Phosphomevalonate dehydratase small subunit-like" evidence="3">
    <location>
        <begin position="6"/>
        <end position="95"/>
    </location>
</feature>
<name>A0A812P5Y9_SYMPI</name>
<comment type="caution">
    <text evidence="5">The sequence shown here is derived from an EMBL/GenBank/DDBJ whole genome shotgun (WGS) entry which is preliminary data.</text>
</comment>